<evidence type="ECO:0000256" key="1">
    <source>
        <dbReference type="PROSITE-ProRule" id="PRU10141"/>
    </source>
</evidence>
<dbReference type="SUPFAM" id="SSF56112">
    <property type="entry name" value="Protein kinase-like (PK-like)"/>
    <property type="match status" value="1"/>
</dbReference>
<sequence length="122" mass="13731">MLRYLTRPEDKREWLKNDDSCVITLERGQPDTTSTPKLADLEHVVQPHRFAGTPSILGRGTYGVVTLMKHKHTGKLYAVKTVSTATHVWEHSCVGALMCGSTHVWEHSCVVITDVWRALMFG</sequence>
<dbReference type="VEuPathDB" id="CryptoDB:GNI_105870"/>
<dbReference type="Gene3D" id="3.30.200.20">
    <property type="entry name" value="Phosphorylase Kinase, domain 1"/>
    <property type="match status" value="1"/>
</dbReference>
<dbReference type="GO" id="GO:0005524">
    <property type="term" value="F:ATP binding"/>
    <property type="evidence" value="ECO:0007669"/>
    <property type="project" value="UniProtKB-UniRule"/>
</dbReference>
<reference evidence="2" key="1">
    <citation type="submission" date="2013-12" db="EMBL/GenBank/DDBJ databases">
        <authorList>
            <person name="Omoto C.K."/>
            <person name="Sibley D."/>
            <person name="Venepally P."/>
            <person name="Hadjithomas M."/>
            <person name="Karamycheva S."/>
            <person name="Brunk B."/>
            <person name="Roos D."/>
            <person name="Caler E."/>
            <person name="Lorenzi H."/>
        </authorList>
    </citation>
    <scope>NUCLEOTIDE SEQUENCE</scope>
</reference>
<dbReference type="RefSeq" id="XP_011131351.1">
    <property type="nucleotide sequence ID" value="XM_011133049.1"/>
</dbReference>
<proteinExistence type="predicted"/>
<evidence type="ECO:0000313" key="3">
    <source>
        <dbReference type="Proteomes" id="UP000019763"/>
    </source>
</evidence>
<dbReference type="InterPro" id="IPR017441">
    <property type="entry name" value="Protein_kinase_ATP_BS"/>
</dbReference>
<feature type="binding site" evidence="1">
    <location>
        <position position="80"/>
    </location>
    <ligand>
        <name>ATP</name>
        <dbReference type="ChEBI" id="CHEBI:30616"/>
    </ligand>
</feature>
<organism evidence="2 3">
    <name type="scientific">Gregarina niphandrodes</name>
    <name type="common">Septate eugregarine</name>
    <dbReference type="NCBI Taxonomy" id="110365"/>
    <lineage>
        <taxon>Eukaryota</taxon>
        <taxon>Sar</taxon>
        <taxon>Alveolata</taxon>
        <taxon>Apicomplexa</taxon>
        <taxon>Conoidasida</taxon>
        <taxon>Gregarinasina</taxon>
        <taxon>Eugregarinorida</taxon>
        <taxon>Gregarinidae</taxon>
        <taxon>Gregarina</taxon>
    </lineage>
</organism>
<dbReference type="PROSITE" id="PS00107">
    <property type="entry name" value="PROTEIN_KINASE_ATP"/>
    <property type="match status" value="1"/>
</dbReference>
<name>A0A023B3W7_GRENI</name>
<keyword evidence="2" id="KW-0808">Transferase</keyword>
<protein>
    <submittedName>
        <fullName evidence="2">Protein kinase domain protein</fullName>
    </submittedName>
</protein>
<dbReference type="InterPro" id="IPR011009">
    <property type="entry name" value="Kinase-like_dom_sf"/>
</dbReference>
<keyword evidence="3" id="KW-1185">Reference proteome</keyword>
<dbReference type="GeneID" id="22913771"/>
<dbReference type="Proteomes" id="UP000019763">
    <property type="component" value="Unassembled WGS sequence"/>
</dbReference>
<keyword evidence="1" id="KW-0067">ATP-binding</keyword>
<dbReference type="GO" id="GO:0016301">
    <property type="term" value="F:kinase activity"/>
    <property type="evidence" value="ECO:0007669"/>
    <property type="project" value="UniProtKB-KW"/>
</dbReference>
<keyword evidence="1" id="KW-0547">Nucleotide-binding</keyword>
<comment type="caution">
    <text evidence="2">The sequence shown here is derived from an EMBL/GenBank/DDBJ whole genome shotgun (WGS) entry which is preliminary data.</text>
</comment>
<accession>A0A023B3W7</accession>
<keyword evidence="2" id="KW-0418">Kinase</keyword>
<dbReference type="EMBL" id="AFNH02000789">
    <property type="protein sequence ID" value="EZG56062.1"/>
    <property type="molecule type" value="Genomic_DNA"/>
</dbReference>
<gene>
    <name evidence="2" type="ORF">GNI_105870</name>
</gene>
<dbReference type="AlphaFoldDB" id="A0A023B3W7"/>
<evidence type="ECO:0000313" key="2">
    <source>
        <dbReference type="EMBL" id="EZG56062.1"/>
    </source>
</evidence>